<dbReference type="EMBL" id="AOIE01000092">
    <property type="protein sequence ID" value="ELY72271.1"/>
    <property type="molecule type" value="Genomic_DNA"/>
</dbReference>
<organism evidence="1 2">
    <name type="scientific">Natrinema pellirubrum (strain DSM 15624 / CIP 106293 / JCM 10476 / NCIMB 786 / 157)</name>
    <dbReference type="NCBI Taxonomy" id="797303"/>
    <lineage>
        <taxon>Archaea</taxon>
        <taxon>Methanobacteriati</taxon>
        <taxon>Methanobacteriota</taxon>
        <taxon>Stenosarchaea group</taxon>
        <taxon>Halobacteria</taxon>
        <taxon>Halobacteriales</taxon>
        <taxon>Natrialbaceae</taxon>
        <taxon>Natrinema</taxon>
    </lineage>
</organism>
<dbReference type="AlphaFoldDB" id="L9YEZ9"/>
<evidence type="ECO:0000313" key="1">
    <source>
        <dbReference type="EMBL" id="ELY72271.1"/>
    </source>
</evidence>
<name>L9YEZ9_NATP1</name>
<protein>
    <submittedName>
        <fullName evidence="1">Uncharacterized protein</fullName>
    </submittedName>
</protein>
<accession>L9YEZ9</accession>
<gene>
    <name evidence="1" type="ORF">C488_15222</name>
</gene>
<comment type="caution">
    <text evidence="1">The sequence shown here is derived from an EMBL/GenBank/DDBJ whole genome shotgun (WGS) entry which is preliminary data.</text>
</comment>
<evidence type="ECO:0000313" key="2">
    <source>
        <dbReference type="Proteomes" id="UP000011593"/>
    </source>
</evidence>
<dbReference type="Proteomes" id="UP000011593">
    <property type="component" value="Unassembled WGS sequence"/>
</dbReference>
<proteinExistence type="predicted"/>
<reference evidence="1 2" key="1">
    <citation type="journal article" date="2014" name="PLoS Genet.">
        <title>Phylogenetically driven sequencing of extremely halophilic archaea reveals strategies for static and dynamic osmo-response.</title>
        <authorList>
            <person name="Becker E.A."/>
            <person name="Seitzer P.M."/>
            <person name="Tritt A."/>
            <person name="Larsen D."/>
            <person name="Krusor M."/>
            <person name="Yao A.I."/>
            <person name="Wu D."/>
            <person name="Madern D."/>
            <person name="Eisen J.A."/>
            <person name="Darling A.E."/>
            <person name="Facciotti M.T."/>
        </authorList>
    </citation>
    <scope>NUCLEOTIDE SEQUENCE [LARGE SCALE GENOMIC DNA]</scope>
    <source>
        <strain evidence="1 2">DSM 15624</strain>
    </source>
</reference>
<keyword evidence="2" id="KW-1185">Reference proteome</keyword>
<sequence>MQPIGGTAYLPLLRKRVVINEMSSVGDTLEDNELEQMTMHDLSNQDSVDHIERLTSAATIQRQLPEEPVVKWVIRWDSSAHNEGWSGSMNYHLQNP</sequence>